<keyword evidence="4" id="KW-0812">Transmembrane</keyword>
<dbReference type="PANTHER" id="PTHR46652">
    <property type="entry name" value="LEUCINE-RICH REPEAT AND IQ DOMAIN-CONTAINING PROTEIN 1-RELATED"/>
    <property type="match status" value="1"/>
</dbReference>
<sequence>MFSFETQFVVSLAFVRLAGLFVYWDVLGLDLHLWSLTLVVERLCTVDVWGRFVYLNPKECIVQVRNHPVKLVVAGAAALATIAASFAFSVTPPPATADQVSSCVPDQSRFADCFPDSVLSSSLEKHFKASPTDVFTSKFAQETDLGSHIITNQLPNGATSINNDTPLGEGIADLSGLEVFTHLQRLSLYGLKTANLTPLQGLQSLKDLRINLTQLGDTSPLGALTNLNQLTLSSDQISDVSFLSHLTNLTKLDISDNNISDISALRGLTGMTELNISSNRISNIDALSDMNNLTNLTLEGYMGNSNSKQYNSISDISALRNKTQLVSFRSDHGSISDISPLKDATGLKSLILEDNQISDISVLSGLTQLESLDIHGNQVSDLTAIQGLTKLKGQLWLDHNKLASVTPIAGLLTNIPANQLFQIIMDKVDGVETLGHFICEDKVKLIYGPDALSPLVEGNCTAASNGQQANPAGAGQSPATTSGASTTGSNGNNGGNTGATDPATQSGQAGNKTASKQKSAAAAKSGDPGQLAQTGAEVWAPAGLALTLMIVGAGALAFSRRLQA</sequence>
<evidence type="ECO:0000256" key="4">
    <source>
        <dbReference type="SAM" id="Phobius"/>
    </source>
</evidence>
<dbReference type="Pfam" id="PF12799">
    <property type="entry name" value="LRR_4"/>
    <property type="match status" value="2"/>
</dbReference>
<dbReference type="EMBL" id="AP026798">
    <property type="protein sequence ID" value="BDR53323.1"/>
    <property type="molecule type" value="Genomic_DNA"/>
</dbReference>
<feature type="region of interest" description="Disordered" evidence="3">
    <location>
        <begin position="465"/>
        <end position="531"/>
    </location>
</feature>
<evidence type="ECO:0000256" key="2">
    <source>
        <dbReference type="ARBA" id="ARBA00022737"/>
    </source>
</evidence>
<evidence type="ECO:0000256" key="3">
    <source>
        <dbReference type="SAM" id="MobiDB-lite"/>
    </source>
</evidence>
<dbReference type="InterPro" id="IPR003591">
    <property type="entry name" value="Leu-rich_rpt_typical-subtyp"/>
</dbReference>
<reference evidence="5 6" key="1">
    <citation type="journal article" date="2023" name="Microbiol. Spectr.">
        <title>Symbiosis of Carpenter Bees with Uncharacterized Lactic Acid Bacteria Showing NAD Auxotrophy.</title>
        <authorList>
            <person name="Kawasaki S."/>
            <person name="Ozawa K."/>
            <person name="Mori T."/>
            <person name="Yamamoto A."/>
            <person name="Ito M."/>
            <person name="Ohkuma M."/>
            <person name="Sakamoto M."/>
            <person name="Matsutani M."/>
        </authorList>
    </citation>
    <scope>NUCLEOTIDE SEQUENCE [LARGE SCALE GENOMIC DNA]</scope>
    <source>
        <strain evidence="5 6">Kim37-2</strain>
    </source>
</reference>
<gene>
    <name evidence="5" type="ORF">KIM372_12300</name>
</gene>
<name>A0ABM8B9P1_9BIFI</name>
<dbReference type="InterPro" id="IPR001611">
    <property type="entry name" value="Leu-rich_rpt"/>
</dbReference>
<keyword evidence="2" id="KW-0677">Repeat</keyword>
<dbReference type="SUPFAM" id="SSF52058">
    <property type="entry name" value="L domain-like"/>
    <property type="match status" value="1"/>
</dbReference>
<dbReference type="SMART" id="SM00369">
    <property type="entry name" value="LRR_TYP"/>
    <property type="match status" value="4"/>
</dbReference>
<evidence type="ECO:0000256" key="1">
    <source>
        <dbReference type="ARBA" id="ARBA00022614"/>
    </source>
</evidence>
<keyword evidence="4" id="KW-1133">Transmembrane helix</keyword>
<dbReference type="PROSITE" id="PS51450">
    <property type="entry name" value="LRR"/>
    <property type="match status" value="5"/>
</dbReference>
<feature type="transmembrane region" description="Helical" evidence="4">
    <location>
        <begin position="538"/>
        <end position="558"/>
    </location>
</feature>
<dbReference type="Proteomes" id="UP001321766">
    <property type="component" value="Chromosome"/>
</dbReference>
<dbReference type="SMART" id="SM00365">
    <property type="entry name" value="LRR_SD22"/>
    <property type="match status" value="4"/>
</dbReference>
<evidence type="ECO:0000313" key="6">
    <source>
        <dbReference type="Proteomes" id="UP001321766"/>
    </source>
</evidence>
<keyword evidence="6" id="KW-1185">Reference proteome</keyword>
<proteinExistence type="predicted"/>
<dbReference type="InterPro" id="IPR025875">
    <property type="entry name" value="Leu-rich_rpt_4"/>
</dbReference>
<organism evidence="5 6">
    <name type="scientific">Bombiscardovia nodaiensis</name>
    <dbReference type="NCBI Taxonomy" id="2932181"/>
    <lineage>
        <taxon>Bacteria</taxon>
        <taxon>Bacillati</taxon>
        <taxon>Actinomycetota</taxon>
        <taxon>Actinomycetes</taxon>
        <taxon>Bifidobacteriales</taxon>
        <taxon>Bifidobacteriaceae</taxon>
        <taxon>Bombiscardovia</taxon>
    </lineage>
</organism>
<evidence type="ECO:0008006" key="7">
    <source>
        <dbReference type="Google" id="ProtNLM"/>
    </source>
</evidence>
<feature type="compositionally biased region" description="Low complexity" evidence="3">
    <location>
        <begin position="514"/>
        <end position="525"/>
    </location>
</feature>
<keyword evidence="4" id="KW-0472">Membrane</keyword>
<feature type="compositionally biased region" description="Low complexity" evidence="3">
    <location>
        <begin position="472"/>
        <end position="490"/>
    </location>
</feature>
<dbReference type="InterPro" id="IPR050836">
    <property type="entry name" value="SDS22/Internalin_LRR"/>
</dbReference>
<accession>A0ABM8B9P1</accession>
<protein>
    <recommendedName>
        <fullName evidence="7">Internalin-A</fullName>
    </recommendedName>
</protein>
<dbReference type="PANTHER" id="PTHR46652:SF3">
    <property type="entry name" value="LEUCINE-RICH REPEAT-CONTAINING PROTEIN 9"/>
    <property type="match status" value="1"/>
</dbReference>
<dbReference type="Gene3D" id="3.80.10.10">
    <property type="entry name" value="Ribonuclease Inhibitor"/>
    <property type="match status" value="1"/>
</dbReference>
<keyword evidence="1" id="KW-0433">Leucine-rich repeat</keyword>
<evidence type="ECO:0000313" key="5">
    <source>
        <dbReference type="EMBL" id="BDR53323.1"/>
    </source>
</evidence>
<dbReference type="InterPro" id="IPR032675">
    <property type="entry name" value="LRR_dom_sf"/>
</dbReference>